<dbReference type="Pfam" id="PF00076">
    <property type="entry name" value="RRM_1"/>
    <property type="match status" value="2"/>
</dbReference>
<keyword evidence="2" id="KW-0677">Repeat</keyword>
<dbReference type="FunFam" id="3.30.70.330:FF:000340">
    <property type="entry name" value="RNA-binding motif protein 28"/>
    <property type="match status" value="1"/>
</dbReference>
<dbReference type="CDD" id="cd12414">
    <property type="entry name" value="RRM2_RBM28_like"/>
    <property type="match status" value="1"/>
</dbReference>
<evidence type="ECO:0000256" key="4">
    <source>
        <dbReference type="ARBA" id="ARBA00023242"/>
    </source>
</evidence>
<reference evidence="10" key="1">
    <citation type="journal article" date="2020" name="PLoS Negl. Trop. Dis.">
        <title>High-quality nuclear genome for Sarcoptes scabiei-A critical resource for a neglected parasite.</title>
        <authorList>
            <person name="Korhonen P.K."/>
            <person name="Gasser R.B."/>
            <person name="Ma G."/>
            <person name="Wang T."/>
            <person name="Stroehlein A.J."/>
            <person name="Young N.D."/>
            <person name="Ang C.S."/>
            <person name="Fernando D.D."/>
            <person name="Lu H.C."/>
            <person name="Taylor S."/>
            <person name="Reynolds S.L."/>
            <person name="Mofiz E."/>
            <person name="Najaraj S.H."/>
            <person name="Gowda H."/>
            <person name="Madugundu A."/>
            <person name="Renuse S."/>
            <person name="Holt D."/>
            <person name="Pandey A."/>
            <person name="Papenfuss A.T."/>
            <person name="Fischer K."/>
        </authorList>
    </citation>
    <scope>NUCLEOTIDE SEQUENCE [LARGE SCALE GENOMIC DNA]</scope>
</reference>
<dbReference type="OrthoDB" id="3945418at2759"/>
<dbReference type="GO" id="GO:0005730">
    <property type="term" value="C:nucleolus"/>
    <property type="evidence" value="ECO:0007669"/>
    <property type="project" value="TreeGrafter"/>
</dbReference>
<dbReference type="PROSITE" id="PS50102">
    <property type="entry name" value="RRM"/>
    <property type="match status" value="1"/>
</dbReference>
<evidence type="ECO:0000313" key="8">
    <source>
        <dbReference type="EMBL" id="KAF7492852.1"/>
    </source>
</evidence>
<dbReference type="EMBL" id="WVUK01000056">
    <property type="protein sequence ID" value="KAF7492852.1"/>
    <property type="molecule type" value="Genomic_DNA"/>
</dbReference>
<dbReference type="Gene3D" id="3.30.70.330">
    <property type="match status" value="2"/>
</dbReference>
<feature type="region of interest" description="Disordered" evidence="6">
    <location>
        <begin position="120"/>
        <end position="161"/>
    </location>
</feature>
<accession>A0A834VCU8</accession>
<protein>
    <submittedName>
        <fullName evidence="8">RNA-binding protein 28</fullName>
    </submittedName>
</protein>
<dbReference type="InterPro" id="IPR000504">
    <property type="entry name" value="RRM_dom"/>
</dbReference>
<name>A0A834VCU8_SARSC</name>
<feature type="compositionally biased region" description="Acidic residues" evidence="6">
    <location>
        <begin position="125"/>
        <end position="143"/>
    </location>
</feature>
<evidence type="ECO:0000313" key="10">
    <source>
        <dbReference type="Proteomes" id="UP000070412"/>
    </source>
</evidence>
<reference evidence="9" key="3">
    <citation type="submission" date="2022-06" db="UniProtKB">
        <authorList>
            <consortium name="EnsemblMetazoa"/>
        </authorList>
    </citation>
    <scope>IDENTIFICATION</scope>
</reference>
<keyword evidence="4" id="KW-0539">Nucleus</keyword>
<dbReference type="SMART" id="SM00360">
    <property type="entry name" value="RRM"/>
    <property type="match status" value="1"/>
</dbReference>
<comment type="subcellular location">
    <subcellularLocation>
        <location evidence="1">Nucleus</location>
    </subcellularLocation>
</comment>
<proteinExistence type="predicted"/>
<organism evidence="8">
    <name type="scientific">Sarcoptes scabiei</name>
    <name type="common">Itch mite</name>
    <name type="synonym">Acarus scabiei</name>
    <dbReference type="NCBI Taxonomy" id="52283"/>
    <lineage>
        <taxon>Eukaryota</taxon>
        <taxon>Metazoa</taxon>
        <taxon>Ecdysozoa</taxon>
        <taxon>Arthropoda</taxon>
        <taxon>Chelicerata</taxon>
        <taxon>Arachnida</taxon>
        <taxon>Acari</taxon>
        <taxon>Acariformes</taxon>
        <taxon>Sarcoptiformes</taxon>
        <taxon>Astigmata</taxon>
        <taxon>Psoroptidia</taxon>
        <taxon>Sarcoptoidea</taxon>
        <taxon>Sarcoptidae</taxon>
        <taxon>Sarcoptinae</taxon>
        <taxon>Sarcoptes</taxon>
    </lineage>
</organism>
<dbReference type="SUPFAM" id="SSF54928">
    <property type="entry name" value="RNA-binding domain, RBD"/>
    <property type="match status" value="1"/>
</dbReference>
<dbReference type="InterPro" id="IPR035979">
    <property type="entry name" value="RBD_domain_sf"/>
</dbReference>
<keyword evidence="10" id="KW-1185">Reference proteome</keyword>
<keyword evidence="3 5" id="KW-0694">RNA-binding</keyword>
<evidence type="ECO:0000256" key="6">
    <source>
        <dbReference type="SAM" id="MobiDB-lite"/>
    </source>
</evidence>
<evidence type="ECO:0000313" key="9">
    <source>
        <dbReference type="EnsemblMetazoa" id="KAF7492852.1"/>
    </source>
</evidence>
<dbReference type="AlphaFoldDB" id="A0A834VCU8"/>
<reference evidence="8" key="2">
    <citation type="submission" date="2020-01" db="EMBL/GenBank/DDBJ databases">
        <authorList>
            <person name="Korhonen P.K.K."/>
            <person name="Guangxu M.G."/>
            <person name="Wang T.W."/>
            <person name="Stroehlein A.J.S."/>
            <person name="Young N.D."/>
            <person name="Ang C.-S.A."/>
            <person name="Fernando D.W.F."/>
            <person name="Lu H.L."/>
            <person name="Taylor S.T."/>
            <person name="Ehtesham M.E.M."/>
            <person name="Najaraj S.H.N."/>
            <person name="Harsha G.H.G."/>
            <person name="Madugundu A.M."/>
            <person name="Renuse S.R."/>
            <person name="Holt D.H."/>
            <person name="Pandey A.P."/>
            <person name="Papenfuss A.P."/>
            <person name="Gasser R.B.G."/>
            <person name="Fischer K.F."/>
        </authorList>
    </citation>
    <scope>NUCLEOTIDE SEQUENCE</scope>
    <source>
        <strain evidence="8">SSS_KF_BRIS2020</strain>
    </source>
</reference>
<dbReference type="PANTHER" id="PTHR48039">
    <property type="entry name" value="RNA-BINDING MOTIF PROTEIN 14B"/>
    <property type="match status" value="1"/>
</dbReference>
<evidence type="ECO:0000256" key="1">
    <source>
        <dbReference type="ARBA" id="ARBA00004123"/>
    </source>
</evidence>
<gene>
    <name evidence="8" type="ORF">SSS_6472</name>
</gene>
<dbReference type="InterPro" id="IPR051945">
    <property type="entry name" value="RRM_MRD1_RNA_proc_ribogen"/>
</dbReference>
<dbReference type="EnsemblMetazoa" id="SSS_6472s_mrna">
    <property type="protein sequence ID" value="KAF7492852.1"/>
    <property type="gene ID" value="SSS_6472"/>
</dbReference>
<dbReference type="PANTHER" id="PTHR48039:SF5">
    <property type="entry name" value="RNA-BINDING PROTEIN 28"/>
    <property type="match status" value="1"/>
</dbReference>
<evidence type="ECO:0000256" key="5">
    <source>
        <dbReference type="PROSITE-ProRule" id="PRU00176"/>
    </source>
</evidence>
<feature type="compositionally biased region" description="Basic and acidic residues" evidence="6">
    <location>
        <begin position="144"/>
        <end position="161"/>
    </location>
</feature>
<evidence type="ECO:0000256" key="2">
    <source>
        <dbReference type="ARBA" id="ARBA00022737"/>
    </source>
</evidence>
<feature type="domain" description="RRM" evidence="7">
    <location>
        <begin position="20"/>
        <end position="97"/>
    </location>
</feature>
<evidence type="ECO:0000256" key="3">
    <source>
        <dbReference type="ARBA" id="ARBA00022884"/>
    </source>
</evidence>
<dbReference type="InterPro" id="IPR012677">
    <property type="entry name" value="Nucleotide-bd_a/b_plait_sf"/>
</dbReference>
<dbReference type="GO" id="GO:0003729">
    <property type="term" value="F:mRNA binding"/>
    <property type="evidence" value="ECO:0007669"/>
    <property type="project" value="TreeGrafter"/>
</dbReference>
<dbReference type="Proteomes" id="UP000070412">
    <property type="component" value="Unassembled WGS sequence"/>
</dbReference>
<sequence length="214" mass="24681">MDQKAKIRKETKTKLKAKRSRLIIRNLSFDASEENLRELFSPYGKIVDINLPKKIDGKLKGFAFLSFENVGSSLKAIKEVNGKNLNNRTLAVDLAVPKDVYIRSQKFECKFNEKNILDTNKNSDLSDEDNEIKDKDDSSDESEEKDRDHKKNDFNKHGLRRKSDVGEGKTIFIRNLDIETEEHSLANLFGEFGDLEYCKICYDELLPNLEEQLS</sequence>
<evidence type="ECO:0000259" key="7">
    <source>
        <dbReference type="PROSITE" id="PS50102"/>
    </source>
</evidence>